<keyword evidence="11" id="KW-0503">Monooxygenase</keyword>
<dbReference type="InterPro" id="IPR001128">
    <property type="entry name" value="Cyt_P450"/>
</dbReference>
<evidence type="ECO:0000256" key="6">
    <source>
        <dbReference type="ARBA" id="ARBA00022723"/>
    </source>
</evidence>
<comment type="caution">
    <text evidence="13">The sequence shown here is derived from an EMBL/GenBank/DDBJ whole genome shotgun (WGS) entry which is preliminary data.</text>
</comment>
<evidence type="ECO:0000256" key="9">
    <source>
        <dbReference type="ARBA" id="ARBA00023002"/>
    </source>
</evidence>
<dbReference type="Pfam" id="PF00067">
    <property type="entry name" value="p450"/>
    <property type="match status" value="1"/>
</dbReference>
<dbReference type="InterPro" id="IPR050476">
    <property type="entry name" value="Insect_CytP450_Detox"/>
</dbReference>
<comment type="similarity">
    <text evidence="4">Belongs to the cytochrome P450 family.</text>
</comment>
<keyword evidence="10" id="KW-0408">Iron</keyword>
<reference evidence="13 14" key="1">
    <citation type="submission" date="2023-01" db="EMBL/GenBank/DDBJ databases">
        <authorList>
            <person name="Whitehead M."/>
        </authorList>
    </citation>
    <scope>NUCLEOTIDE SEQUENCE [LARGE SCALE GENOMIC DNA]</scope>
</reference>
<evidence type="ECO:0000256" key="10">
    <source>
        <dbReference type="ARBA" id="ARBA00023004"/>
    </source>
</evidence>
<dbReference type="GO" id="GO:0005789">
    <property type="term" value="C:endoplasmic reticulum membrane"/>
    <property type="evidence" value="ECO:0007669"/>
    <property type="project" value="UniProtKB-SubCell"/>
</dbReference>
<dbReference type="GO" id="GO:0020037">
    <property type="term" value="F:heme binding"/>
    <property type="evidence" value="ECO:0007669"/>
    <property type="project" value="InterPro"/>
</dbReference>
<comment type="subcellular location">
    <subcellularLocation>
        <location evidence="3">Endoplasmic reticulum membrane</location>
        <topology evidence="3">Peripheral membrane protein</topology>
    </subcellularLocation>
    <subcellularLocation>
        <location evidence="2">Microsome membrane</location>
        <topology evidence="2">Peripheral membrane protein</topology>
    </subcellularLocation>
</comment>
<evidence type="ECO:0000256" key="2">
    <source>
        <dbReference type="ARBA" id="ARBA00004174"/>
    </source>
</evidence>
<proteinExistence type="inferred from homology"/>
<accession>A0AAV0VUW5</accession>
<keyword evidence="14" id="KW-1185">Reference proteome</keyword>
<dbReference type="PANTHER" id="PTHR24292:SF100">
    <property type="entry name" value="CYTOCHROME P450 6A16, ISOFORM B-RELATED"/>
    <property type="match status" value="1"/>
</dbReference>
<evidence type="ECO:0000256" key="1">
    <source>
        <dbReference type="ARBA" id="ARBA00001971"/>
    </source>
</evidence>
<evidence type="ECO:0000256" key="11">
    <source>
        <dbReference type="ARBA" id="ARBA00023033"/>
    </source>
</evidence>
<dbReference type="Proteomes" id="UP001160148">
    <property type="component" value="Unassembled WGS sequence"/>
</dbReference>
<organism evidence="13 14">
    <name type="scientific">Macrosiphum euphorbiae</name>
    <name type="common">potato aphid</name>
    <dbReference type="NCBI Taxonomy" id="13131"/>
    <lineage>
        <taxon>Eukaryota</taxon>
        <taxon>Metazoa</taxon>
        <taxon>Ecdysozoa</taxon>
        <taxon>Arthropoda</taxon>
        <taxon>Hexapoda</taxon>
        <taxon>Insecta</taxon>
        <taxon>Pterygota</taxon>
        <taxon>Neoptera</taxon>
        <taxon>Paraneoptera</taxon>
        <taxon>Hemiptera</taxon>
        <taxon>Sternorrhyncha</taxon>
        <taxon>Aphidomorpha</taxon>
        <taxon>Aphidoidea</taxon>
        <taxon>Aphididae</taxon>
        <taxon>Macrosiphini</taxon>
        <taxon>Macrosiphum</taxon>
    </lineage>
</organism>
<keyword evidence="5" id="KW-0349">Heme</keyword>
<keyword evidence="8" id="KW-0492">Microsome</keyword>
<evidence type="ECO:0000256" key="12">
    <source>
        <dbReference type="ARBA" id="ARBA00023136"/>
    </source>
</evidence>
<keyword evidence="6" id="KW-0479">Metal-binding</keyword>
<dbReference type="PRINTS" id="PR00464">
    <property type="entry name" value="EP450II"/>
</dbReference>
<evidence type="ECO:0000256" key="4">
    <source>
        <dbReference type="ARBA" id="ARBA00010617"/>
    </source>
</evidence>
<comment type="cofactor">
    <cofactor evidence="1">
        <name>heme</name>
        <dbReference type="ChEBI" id="CHEBI:30413"/>
    </cofactor>
</comment>
<dbReference type="GO" id="GO:0016705">
    <property type="term" value="F:oxidoreductase activity, acting on paired donors, with incorporation or reduction of molecular oxygen"/>
    <property type="evidence" value="ECO:0007669"/>
    <property type="project" value="InterPro"/>
</dbReference>
<keyword evidence="7" id="KW-0256">Endoplasmic reticulum</keyword>
<evidence type="ECO:0000256" key="5">
    <source>
        <dbReference type="ARBA" id="ARBA00022617"/>
    </source>
</evidence>
<dbReference type="AlphaFoldDB" id="A0AAV0VUW5"/>
<protein>
    <recommendedName>
        <fullName evidence="15">Cytochrome P450</fullName>
    </recommendedName>
</protein>
<dbReference type="GO" id="GO:0005506">
    <property type="term" value="F:iron ion binding"/>
    <property type="evidence" value="ECO:0007669"/>
    <property type="project" value="InterPro"/>
</dbReference>
<dbReference type="Gene3D" id="1.10.630.10">
    <property type="entry name" value="Cytochrome P450"/>
    <property type="match status" value="1"/>
</dbReference>
<keyword evidence="12" id="KW-0472">Membrane</keyword>
<evidence type="ECO:0000313" key="13">
    <source>
        <dbReference type="EMBL" id="CAI6347984.1"/>
    </source>
</evidence>
<evidence type="ECO:0000313" key="14">
    <source>
        <dbReference type="Proteomes" id="UP001160148"/>
    </source>
</evidence>
<dbReference type="EMBL" id="CARXXK010000001">
    <property type="protein sequence ID" value="CAI6347984.1"/>
    <property type="molecule type" value="Genomic_DNA"/>
</dbReference>
<evidence type="ECO:0000256" key="8">
    <source>
        <dbReference type="ARBA" id="ARBA00022848"/>
    </source>
</evidence>
<name>A0AAV0VUW5_9HEMI</name>
<gene>
    <name evidence="13" type="ORF">MEUPH1_LOCUS4708</name>
</gene>
<dbReference type="SUPFAM" id="SSF48264">
    <property type="entry name" value="Cytochrome P450"/>
    <property type="match status" value="1"/>
</dbReference>
<dbReference type="InterPro" id="IPR002402">
    <property type="entry name" value="Cyt_P450_E_grp-II"/>
</dbReference>
<dbReference type="InterPro" id="IPR036396">
    <property type="entry name" value="Cyt_P450_sf"/>
</dbReference>
<evidence type="ECO:0000256" key="7">
    <source>
        <dbReference type="ARBA" id="ARBA00022824"/>
    </source>
</evidence>
<dbReference type="PANTHER" id="PTHR24292">
    <property type="entry name" value="CYTOCHROME P450"/>
    <property type="match status" value="1"/>
</dbReference>
<sequence>MWLLGKDHPLDFYNKIYHEFTGHKYVGVFQMITPYLMVHDPEIINDVLIKNFSSFPDRGVYSDFVAEPLSNHLFFMENPQRKIIRNKLSPSFTLGKLKMTYDQIKECRDELMKTIDIELIKNDNEIEVRDIIGKYSTDVIGTCTFGLKLNSIKDDETLFLKHGKTLFEP</sequence>
<evidence type="ECO:0000256" key="3">
    <source>
        <dbReference type="ARBA" id="ARBA00004406"/>
    </source>
</evidence>
<evidence type="ECO:0008006" key="15">
    <source>
        <dbReference type="Google" id="ProtNLM"/>
    </source>
</evidence>
<dbReference type="GO" id="GO:0004497">
    <property type="term" value="F:monooxygenase activity"/>
    <property type="evidence" value="ECO:0007669"/>
    <property type="project" value="UniProtKB-KW"/>
</dbReference>
<keyword evidence="9" id="KW-0560">Oxidoreductase</keyword>